<keyword evidence="2" id="KW-1185">Reference proteome</keyword>
<reference evidence="1 2" key="1">
    <citation type="journal article" date="2012" name="Plant Cell">
        <title>Genome comparison of barley and maize smut fungi reveals targeted loss of RNA silencing components and species-specific presence of transposable elements.</title>
        <authorList>
            <person name="Laurie J.D."/>
            <person name="Ali S."/>
            <person name="Linning R."/>
            <person name="Mannhaupt G."/>
            <person name="Wong P."/>
            <person name="Gueldener U."/>
            <person name="Muensterkoetter M."/>
            <person name="Moore R."/>
            <person name="Kahmann R."/>
            <person name="Bakkeren G."/>
            <person name="Schirawski J."/>
        </authorList>
    </citation>
    <scope>NUCLEOTIDE SEQUENCE [LARGE SCALE GENOMIC DNA]</scope>
    <source>
        <strain evidence="2">Uh4875-4</strain>
    </source>
</reference>
<organism evidence="1 2">
    <name type="scientific">Ustilago hordei</name>
    <name type="common">Barley covered smut fungus</name>
    <dbReference type="NCBI Taxonomy" id="120017"/>
    <lineage>
        <taxon>Eukaryota</taxon>
        <taxon>Fungi</taxon>
        <taxon>Dikarya</taxon>
        <taxon>Basidiomycota</taxon>
        <taxon>Ustilaginomycotina</taxon>
        <taxon>Ustilaginomycetes</taxon>
        <taxon>Ustilaginales</taxon>
        <taxon>Ustilaginaceae</taxon>
        <taxon>Ustilago</taxon>
    </lineage>
</organism>
<dbReference type="AlphaFoldDB" id="I2FU35"/>
<protein>
    <submittedName>
        <fullName evidence="1">Uncharacterized protein</fullName>
    </submittedName>
</protein>
<dbReference type="HOGENOM" id="CLU_1807668_0_0_1"/>
<accession>I2FU35</accession>
<gene>
    <name evidence="1" type="ORF">UHOR_14430</name>
</gene>
<sequence length="143" mass="15401">MSTHISRREKSDAECQSVSVNATTAFPQTIITVSLADLPRRLAAHRTQQARGPPFRLASCSGSSLSAAESPPFLIWTAKPFGHRAAFCQEGLRPPPTPFEPRSTENAEASAWQCMIWAQGPLLASIGFMSEALKPAVCTSSET</sequence>
<dbReference type="Proteomes" id="UP000006174">
    <property type="component" value="Unassembled WGS sequence"/>
</dbReference>
<proteinExistence type="predicted"/>
<comment type="caution">
    <text evidence="1">The sequence shown here is derived from an EMBL/GenBank/DDBJ whole genome shotgun (WGS) entry which is preliminary data.</text>
</comment>
<evidence type="ECO:0000313" key="1">
    <source>
        <dbReference type="EMBL" id="CCF50428.1"/>
    </source>
</evidence>
<name>I2FU35_USTHO</name>
<evidence type="ECO:0000313" key="2">
    <source>
        <dbReference type="Proteomes" id="UP000006174"/>
    </source>
</evidence>
<dbReference type="EMBL" id="CAGI01000155">
    <property type="protein sequence ID" value="CCF50428.1"/>
    <property type="molecule type" value="Genomic_DNA"/>
</dbReference>